<protein>
    <submittedName>
        <fullName evidence="4">CaM_binding domain-containing protein</fullName>
    </submittedName>
</protein>
<evidence type="ECO:0000256" key="1">
    <source>
        <dbReference type="SAM" id="MobiDB-lite"/>
    </source>
</evidence>
<proteinExistence type="predicted"/>
<evidence type="ECO:0000313" key="3">
    <source>
        <dbReference type="Proteomes" id="UP000282613"/>
    </source>
</evidence>
<feature type="compositionally biased region" description="Polar residues" evidence="1">
    <location>
        <begin position="113"/>
        <end position="123"/>
    </location>
</feature>
<dbReference type="EMBL" id="UYRS01018386">
    <property type="protein sequence ID" value="VDK34386.1"/>
    <property type="molecule type" value="Genomic_DNA"/>
</dbReference>
<feature type="region of interest" description="Disordered" evidence="1">
    <location>
        <begin position="111"/>
        <end position="165"/>
    </location>
</feature>
<evidence type="ECO:0000313" key="2">
    <source>
        <dbReference type="EMBL" id="VDK34386.1"/>
    </source>
</evidence>
<feature type="compositionally biased region" description="Polar residues" evidence="1">
    <location>
        <begin position="140"/>
        <end position="153"/>
    </location>
</feature>
<accession>A0A158R894</accession>
<feature type="region of interest" description="Disordered" evidence="1">
    <location>
        <begin position="1"/>
        <end position="20"/>
    </location>
</feature>
<keyword evidence="3" id="KW-1185">Reference proteome</keyword>
<dbReference type="OrthoDB" id="504170at2759"/>
<organism evidence="4">
    <name type="scientific">Taenia asiatica</name>
    <name type="common">Asian tapeworm</name>
    <dbReference type="NCBI Taxonomy" id="60517"/>
    <lineage>
        <taxon>Eukaryota</taxon>
        <taxon>Metazoa</taxon>
        <taxon>Spiralia</taxon>
        <taxon>Lophotrochozoa</taxon>
        <taxon>Platyhelminthes</taxon>
        <taxon>Cestoda</taxon>
        <taxon>Eucestoda</taxon>
        <taxon>Cyclophyllidea</taxon>
        <taxon>Taeniidae</taxon>
        <taxon>Taenia</taxon>
    </lineage>
</organism>
<feature type="region of interest" description="Disordered" evidence="1">
    <location>
        <begin position="49"/>
        <end position="98"/>
    </location>
</feature>
<dbReference type="STRING" id="60517.A0A158R894"/>
<sequence length="307" mass="33978">MVQDWLLGDNSSNKLTRKQKSVDEAIEAENCQERCRHSQVIQKINLNGILTPEAHSTSNSSTSSPKLKEKAQKRSSKAKPTEIEKDATGAKERTSTREPQIIQKINLNGVLPSMSSQNTSIQMHSERTKRKPVSTAAPIDTQTSHELSGQANGFSRKKSIENPKPPKEVVHKHKVVQNTENTTKEASRTPVKPEKSLISRLADLQVNGESSSHKSSCDTILGRASKWLEATNNALDKKFRPASNAATTSSFHRARNAFISKNTLAERKLVFTRVRLAGDMDQALPGFRWRVLPTTNTACEEGAKETT</sequence>
<feature type="compositionally biased region" description="Basic and acidic residues" evidence="1">
    <location>
        <begin position="79"/>
        <end position="96"/>
    </location>
</feature>
<dbReference type="AlphaFoldDB" id="A0A158R894"/>
<name>A0A158R894_TAEAS</name>
<reference evidence="2 3" key="2">
    <citation type="submission" date="2018-11" db="EMBL/GenBank/DDBJ databases">
        <authorList>
            <consortium name="Pathogen Informatics"/>
        </authorList>
    </citation>
    <scope>NUCLEOTIDE SEQUENCE [LARGE SCALE GENOMIC DNA]</scope>
</reference>
<evidence type="ECO:0000313" key="4">
    <source>
        <dbReference type="WBParaSite" id="TASK_0000502601-mRNA-1"/>
    </source>
</evidence>
<gene>
    <name evidence="2" type="ORF">TASK_LOCUS5027</name>
</gene>
<dbReference type="WBParaSite" id="TASK_0000502601-mRNA-1">
    <property type="protein sequence ID" value="TASK_0000502601-mRNA-1"/>
    <property type="gene ID" value="TASK_0000502601"/>
</dbReference>
<reference evidence="4" key="1">
    <citation type="submission" date="2016-04" db="UniProtKB">
        <authorList>
            <consortium name="WormBaseParasite"/>
        </authorList>
    </citation>
    <scope>IDENTIFICATION</scope>
</reference>
<dbReference type="Proteomes" id="UP000282613">
    <property type="component" value="Unassembled WGS sequence"/>
</dbReference>